<gene>
    <name evidence="1" type="ORF">GKE73_07480</name>
</gene>
<organism evidence="1 2">
    <name type="scientific">Paludibacterium denitrificans</name>
    <dbReference type="NCBI Taxonomy" id="2675226"/>
    <lineage>
        <taxon>Bacteria</taxon>
        <taxon>Pseudomonadati</taxon>
        <taxon>Pseudomonadota</taxon>
        <taxon>Betaproteobacteria</taxon>
        <taxon>Neisseriales</taxon>
        <taxon>Chromobacteriaceae</taxon>
        <taxon>Paludibacterium</taxon>
    </lineage>
</organism>
<name>A0A844GCX1_9NEIS</name>
<reference evidence="1 2" key="1">
    <citation type="submission" date="2019-11" db="EMBL/GenBank/DDBJ databases">
        <title>Draft genome sequence of Paludibacterium sp. dN18-1.</title>
        <authorList>
            <person name="Im W.-T."/>
        </authorList>
    </citation>
    <scope>NUCLEOTIDE SEQUENCE [LARGE SCALE GENOMIC DNA]</scope>
    <source>
        <strain evidence="2">dN 18-1</strain>
    </source>
</reference>
<evidence type="ECO:0000313" key="2">
    <source>
        <dbReference type="Proteomes" id="UP000446658"/>
    </source>
</evidence>
<protein>
    <submittedName>
        <fullName evidence="1">Uncharacterized protein</fullName>
    </submittedName>
</protein>
<comment type="caution">
    <text evidence="1">The sequence shown here is derived from an EMBL/GenBank/DDBJ whole genome shotgun (WGS) entry which is preliminary data.</text>
</comment>
<dbReference type="AlphaFoldDB" id="A0A844GCX1"/>
<dbReference type="RefSeq" id="WP_230369802.1">
    <property type="nucleotide sequence ID" value="NZ_WLYX01000001.1"/>
</dbReference>
<dbReference type="Proteomes" id="UP000446658">
    <property type="component" value="Unassembled WGS sequence"/>
</dbReference>
<evidence type="ECO:0000313" key="1">
    <source>
        <dbReference type="EMBL" id="MTD33078.1"/>
    </source>
</evidence>
<sequence length="56" mass="6275">MRVQKNPEDIGRCGCGRREYCDGSHGLSEEQWQAVVAKEREAALLKELSEAPEGEK</sequence>
<accession>A0A844GCX1</accession>
<dbReference type="EMBL" id="WLYX01000001">
    <property type="protein sequence ID" value="MTD33078.1"/>
    <property type="molecule type" value="Genomic_DNA"/>
</dbReference>
<keyword evidence="2" id="KW-1185">Reference proteome</keyword>
<proteinExistence type="predicted"/>